<evidence type="ECO:0000313" key="4">
    <source>
        <dbReference type="Proteomes" id="UP001358417"/>
    </source>
</evidence>
<evidence type="ECO:0000259" key="2">
    <source>
        <dbReference type="Pfam" id="PF00561"/>
    </source>
</evidence>
<organism evidence="3 4">
    <name type="scientific">Exophiala bonariae</name>
    <dbReference type="NCBI Taxonomy" id="1690606"/>
    <lineage>
        <taxon>Eukaryota</taxon>
        <taxon>Fungi</taxon>
        <taxon>Dikarya</taxon>
        <taxon>Ascomycota</taxon>
        <taxon>Pezizomycotina</taxon>
        <taxon>Eurotiomycetes</taxon>
        <taxon>Chaetothyriomycetidae</taxon>
        <taxon>Chaetothyriales</taxon>
        <taxon>Herpotrichiellaceae</taxon>
        <taxon>Exophiala</taxon>
    </lineage>
</organism>
<dbReference type="AlphaFoldDB" id="A0AAV9MYF9"/>
<dbReference type="PANTHER" id="PTHR43194:SF2">
    <property type="entry name" value="PEROXISOMAL MEMBRANE PROTEIN LPX1"/>
    <property type="match status" value="1"/>
</dbReference>
<reference evidence="3 4" key="1">
    <citation type="submission" date="2023-08" db="EMBL/GenBank/DDBJ databases">
        <title>Black Yeasts Isolated from many extreme environments.</title>
        <authorList>
            <person name="Coleine C."/>
            <person name="Stajich J.E."/>
            <person name="Selbmann L."/>
        </authorList>
    </citation>
    <scope>NUCLEOTIDE SEQUENCE [LARGE SCALE GENOMIC DNA]</scope>
    <source>
        <strain evidence="3 4">CCFEE 5792</strain>
    </source>
</reference>
<dbReference type="SUPFAM" id="SSF53474">
    <property type="entry name" value="alpha/beta-Hydrolases"/>
    <property type="match status" value="1"/>
</dbReference>
<evidence type="ECO:0000256" key="1">
    <source>
        <dbReference type="SAM" id="MobiDB-lite"/>
    </source>
</evidence>
<sequence length="330" mass="35827">MASLTEETVLPRPGALSESPSSPIPGPTEEAFTETFGKLLPPATYLHTSDGKAVYYDLVPLSPLSQQDGSSTPERVLFIHGVQTPALGILPLARALQASFPATHFVLVDLWGHGLSDTPVVPHEPSLFHNLLDFLLDRLEWPSAHLVGYSFGGALTVGYVVSRPSRVQSFTLIAPAGIIPSSAFTTEEHAHLRGDDEAAARKWILNFLQGGELLVPADWKERVERGEVVAEAVKAWQKKAHPGHIASVVAIFRDGGVMDQNAAFERAAGSGIPFLVVLGESDDVCTKEELEELGFRNISVVRNVGHEVVRQKVPEVTLLIEDFWAKLRPA</sequence>
<dbReference type="PANTHER" id="PTHR43194">
    <property type="entry name" value="HYDROLASE ALPHA/BETA FOLD FAMILY"/>
    <property type="match status" value="1"/>
</dbReference>
<feature type="region of interest" description="Disordered" evidence="1">
    <location>
        <begin position="1"/>
        <end position="29"/>
    </location>
</feature>
<dbReference type="Proteomes" id="UP001358417">
    <property type="component" value="Unassembled WGS sequence"/>
</dbReference>
<name>A0AAV9MYF9_9EURO</name>
<keyword evidence="4" id="KW-1185">Reference proteome</keyword>
<dbReference type="Pfam" id="PF00561">
    <property type="entry name" value="Abhydrolase_1"/>
    <property type="match status" value="1"/>
</dbReference>
<dbReference type="InterPro" id="IPR000073">
    <property type="entry name" value="AB_hydrolase_1"/>
</dbReference>
<gene>
    <name evidence="3" type="ORF">LTR84_009161</name>
</gene>
<evidence type="ECO:0000313" key="3">
    <source>
        <dbReference type="EMBL" id="KAK5045543.1"/>
    </source>
</evidence>
<comment type="caution">
    <text evidence="3">The sequence shown here is derived from an EMBL/GenBank/DDBJ whole genome shotgun (WGS) entry which is preliminary data.</text>
</comment>
<feature type="domain" description="AB hydrolase-1" evidence="2">
    <location>
        <begin position="76"/>
        <end position="221"/>
    </location>
</feature>
<dbReference type="EMBL" id="JAVRRD010000036">
    <property type="protein sequence ID" value="KAK5045543.1"/>
    <property type="molecule type" value="Genomic_DNA"/>
</dbReference>
<protein>
    <recommendedName>
        <fullName evidence="2">AB hydrolase-1 domain-containing protein</fullName>
    </recommendedName>
</protein>
<dbReference type="InterPro" id="IPR029058">
    <property type="entry name" value="AB_hydrolase_fold"/>
</dbReference>
<proteinExistence type="predicted"/>
<dbReference type="Gene3D" id="3.40.50.1820">
    <property type="entry name" value="alpha/beta hydrolase"/>
    <property type="match status" value="1"/>
</dbReference>
<dbReference type="PRINTS" id="PR00111">
    <property type="entry name" value="ABHYDROLASE"/>
</dbReference>
<accession>A0AAV9MYF9</accession>
<dbReference type="InterPro" id="IPR050228">
    <property type="entry name" value="Carboxylesterase_BioH"/>
</dbReference>
<dbReference type="GeneID" id="89977322"/>
<dbReference type="RefSeq" id="XP_064701167.1">
    <property type="nucleotide sequence ID" value="XM_064852703.1"/>
</dbReference>